<name>A0A6M0QX75_9RHOB</name>
<gene>
    <name evidence="2" type="ORF">G4Z14_17575</name>
</gene>
<comment type="caution">
    <text evidence="2">The sequence shown here is derived from an EMBL/GenBank/DDBJ whole genome shotgun (WGS) entry which is preliminary data.</text>
</comment>
<dbReference type="EMBL" id="JAAIVJ010000020">
    <property type="protein sequence ID" value="NEY92098.1"/>
    <property type="molecule type" value="Genomic_DNA"/>
</dbReference>
<evidence type="ECO:0000259" key="1">
    <source>
        <dbReference type="Pfam" id="PF04993"/>
    </source>
</evidence>
<accession>A0A6M0QX75</accession>
<dbReference type="AlphaFoldDB" id="A0A6M0QX75"/>
<protein>
    <submittedName>
        <fullName evidence="2">TfoX/Sxy family protein</fullName>
    </submittedName>
</protein>
<proteinExistence type="predicted"/>
<organism evidence="2 3">
    <name type="scientific">Tabrizicola oligotrophica</name>
    <dbReference type="NCBI Taxonomy" id="2710650"/>
    <lineage>
        <taxon>Bacteria</taxon>
        <taxon>Pseudomonadati</taxon>
        <taxon>Pseudomonadota</taxon>
        <taxon>Alphaproteobacteria</taxon>
        <taxon>Rhodobacterales</taxon>
        <taxon>Paracoccaceae</taxon>
        <taxon>Tabrizicola</taxon>
    </lineage>
</organism>
<evidence type="ECO:0000313" key="3">
    <source>
        <dbReference type="Proteomes" id="UP000477782"/>
    </source>
</evidence>
<dbReference type="SUPFAM" id="SSF159894">
    <property type="entry name" value="YgaC/TfoX-N like"/>
    <property type="match status" value="1"/>
</dbReference>
<dbReference type="Gene3D" id="3.30.1460.30">
    <property type="entry name" value="YgaC/TfoX-N like chaperone"/>
    <property type="match status" value="1"/>
</dbReference>
<sequence length="115" mass="12128">MAYDEGLAQILRDDLAGEPVSERKMFGGLAFLLHGHMVCGIHKGGAMFRVGKAHEAEALALPGVGQMLFTGKPMAGMVDVADDAIATDSTRARLMQLALSTARALPPKVAKPRKG</sequence>
<feature type="domain" description="TfoX N-terminal" evidence="1">
    <location>
        <begin position="18"/>
        <end position="101"/>
    </location>
</feature>
<dbReference type="Proteomes" id="UP000477782">
    <property type="component" value="Unassembled WGS sequence"/>
</dbReference>
<reference evidence="2 3" key="1">
    <citation type="submission" date="2020-02" db="EMBL/GenBank/DDBJ databases">
        <authorList>
            <person name="Chen W.-M."/>
        </authorList>
    </citation>
    <scope>NUCLEOTIDE SEQUENCE [LARGE SCALE GENOMIC DNA]</scope>
    <source>
        <strain evidence="2 3">KMS-5</strain>
    </source>
</reference>
<dbReference type="InterPro" id="IPR007076">
    <property type="entry name" value="TfoX_N"/>
</dbReference>
<dbReference type="RefSeq" id="WP_164628107.1">
    <property type="nucleotide sequence ID" value="NZ_JAAIVJ010000020.1"/>
</dbReference>
<evidence type="ECO:0000313" key="2">
    <source>
        <dbReference type="EMBL" id="NEY92098.1"/>
    </source>
</evidence>
<keyword evidence="3" id="KW-1185">Reference proteome</keyword>
<dbReference type="Pfam" id="PF04993">
    <property type="entry name" value="TfoX_N"/>
    <property type="match status" value="1"/>
</dbReference>